<proteinExistence type="predicted"/>
<dbReference type="Proteomes" id="UP000484842">
    <property type="component" value="Unassembled WGS sequence"/>
</dbReference>
<feature type="region of interest" description="Disordered" evidence="1">
    <location>
        <begin position="698"/>
        <end position="724"/>
    </location>
</feature>
<feature type="region of interest" description="Disordered" evidence="1">
    <location>
        <begin position="52"/>
        <end position="71"/>
    </location>
</feature>
<evidence type="ECO:0000256" key="1">
    <source>
        <dbReference type="SAM" id="MobiDB-lite"/>
    </source>
</evidence>
<gene>
    <name evidence="3" type="ORF">F8S09_07440</name>
</gene>
<keyword evidence="4" id="KW-1185">Reference proteome</keyword>
<organism evidence="3 4">
    <name type="scientific">Deinococcus terrestris</name>
    <dbReference type="NCBI Taxonomy" id="2651870"/>
    <lineage>
        <taxon>Bacteria</taxon>
        <taxon>Thermotogati</taxon>
        <taxon>Deinococcota</taxon>
        <taxon>Deinococci</taxon>
        <taxon>Deinococcales</taxon>
        <taxon>Deinococcaceae</taxon>
        <taxon>Deinococcus</taxon>
    </lineage>
</organism>
<evidence type="ECO:0000259" key="2">
    <source>
        <dbReference type="SMART" id="SM01360"/>
    </source>
</evidence>
<reference evidence="3 4" key="1">
    <citation type="submission" date="2019-10" db="EMBL/GenBank/DDBJ databases">
        <title>Deinococcus sp. isolated from soil.</title>
        <authorList>
            <person name="Li Y."/>
            <person name="Wang J."/>
        </authorList>
    </citation>
    <scope>NUCLEOTIDE SEQUENCE [LARGE SCALE GENOMIC DNA]</scope>
    <source>
        <strain evidence="3 4">SDU3-2</strain>
    </source>
</reference>
<sequence length="724" mass="74149">MSVDTRAGGKGAAALVTLAVVNEAVYDVAPDPSPDPWRFLWGATYPRLEVRSSAGAPADGGGGGGADQGGAPLRQDLREVAYFGAVQTGADGRAQVKVKLPEALGRYRITARAFTPSGGAGDTRAGITAALPFAVRLTGPRVLTQGDVGSAYLGVQARSGAKTAQVALSVGADVITRTLTLNGGDALARFPLKAPVTGQKLTLEARATAPGGQADAVRQTLPLRPAGPRTRLTREGTLAAAGTRTVDFGVPSGAQAEALTLTLAATPLQAALADLDAYLADPAQRWTTTDAVAARLRANLDLVGLAGPLGWPDVRGRALLQARRDLATLLALRPFGSENGAGWAWTAQGPVTAEQTAHALAALVGAKGAGLTDAATLRGAADAARGLLGKASAGDRAYLAAALALAGDAAPALNLARAGTVRDAYSQARLAAALASSPAAGARAAALTLYRAARAQAERTPDGGLLLADDVTATAYLLDAAQAMGQKTDAPLLLQTLLDRRTGGAWEGPLATAAALGALRGAVTSETRRPQTRVTVIQGSFSRELTLGPPVRLSLPSSGAASPLRLTASGPLAYRAELDARTAGSKPAALSPIVVERRYDRSRVERDGLVTVTLTLRTPVALRHLRLTDPLPGGLEAVDDRPFAFPGAVASAGQTTAAWADRSLYDDRAVFYLERLPAGVTTVRYRLRALAPGTYTAPAPRVESATGLPPAQGQAQRVEVIEGP</sequence>
<evidence type="ECO:0000313" key="4">
    <source>
        <dbReference type="Proteomes" id="UP000484842"/>
    </source>
</evidence>
<dbReference type="EMBL" id="WBSL01000002">
    <property type="protein sequence ID" value="MPY66529.1"/>
    <property type="molecule type" value="Genomic_DNA"/>
</dbReference>
<dbReference type="AlphaFoldDB" id="A0A7X1NW12"/>
<feature type="compositionally biased region" description="Gly residues" evidence="1">
    <location>
        <begin position="58"/>
        <end position="68"/>
    </location>
</feature>
<dbReference type="PANTHER" id="PTHR40094:SF1">
    <property type="entry name" value="UBIQUITIN DOMAIN-CONTAINING PROTEIN"/>
    <property type="match status" value="1"/>
</dbReference>
<dbReference type="PANTHER" id="PTHR40094">
    <property type="entry name" value="ALPHA-2-MACROGLOBULIN HOMOLOG"/>
    <property type="match status" value="1"/>
</dbReference>
<dbReference type="InterPro" id="IPR051802">
    <property type="entry name" value="YfhM-like"/>
</dbReference>
<feature type="domain" description="Alpha-2-macroglobulin" evidence="2">
    <location>
        <begin position="80"/>
        <end position="170"/>
    </location>
</feature>
<dbReference type="InterPro" id="IPR041246">
    <property type="entry name" value="Bact_MG10"/>
</dbReference>
<dbReference type="SMART" id="SM01360">
    <property type="entry name" value="A2M"/>
    <property type="match status" value="1"/>
</dbReference>
<dbReference type="Pfam" id="PF17973">
    <property type="entry name" value="bMG10"/>
    <property type="match status" value="1"/>
</dbReference>
<accession>A0A7X1NW12</accession>
<dbReference type="InterPro" id="IPR001599">
    <property type="entry name" value="Macroglobln_a2"/>
</dbReference>
<evidence type="ECO:0000313" key="3">
    <source>
        <dbReference type="EMBL" id="MPY66529.1"/>
    </source>
</evidence>
<comment type="caution">
    <text evidence="3">The sequence shown here is derived from an EMBL/GenBank/DDBJ whole genome shotgun (WGS) entry which is preliminary data.</text>
</comment>
<dbReference type="GO" id="GO:0004866">
    <property type="term" value="F:endopeptidase inhibitor activity"/>
    <property type="evidence" value="ECO:0007669"/>
    <property type="project" value="InterPro"/>
</dbReference>
<protein>
    <recommendedName>
        <fullName evidence="2">Alpha-2-macroglobulin domain-containing protein</fullName>
    </recommendedName>
</protein>
<dbReference type="Pfam" id="PF00207">
    <property type="entry name" value="A2M"/>
    <property type="match status" value="1"/>
</dbReference>
<name>A0A7X1NW12_9DEIO</name>